<evidence type="ECO:0000256" key="4">
    <source>
        <dbReference type="ARBA" id="ARBA00023136"/>
    </source>
</evidence>
<dbReference type="Pfam" id="PF20684">
    <property type="entry name" value="Fung_rhodopsin"/>
    <property type="match status" value="1"/>
</dbReference>
<name>A0A2L2TXD1_9HYPO</name>
<evidence type="ECO:0000256" key="1">
    <source>
        <dbReference type="ARBA" id="ARBA00004141"/>
    </source>
</evidence>
<sequence>MIRIFWPWPDQQNDPGRNLTDDTKRRHIAQNQEFYHILLSHNLLNVNFILSSVTDYRRMEINDVPTDSRQTQLCLVAWIFTGMAIVTVLAKLFTTIVIFQRPGWDDLLILLSLIGSIVASSLVQASADLGLGRHTASVAAEPGGVQRMVKTKILQVVGYPFNIMAYSLPNVAILILIERLVGNTKIMSRRFLRIVVAIQILLAAISVVIIFAQCRPTKMLWDQSATGECWSPDVFNHSSYVVSSFTVLTDLVLAVVPIHAFWKLKLKRQEKLEITFMLGLTFLSAVFTIVKATYLYTFNDRTDPLYNVVTLIIWGFAIGYIKSGIGADLKHNESISEVPLGDMQPKQEKESQLSLERNSSTEELNGNAGKGITLKRLSSTY</sequence>
<dbReference type="PANTHER" id="PTHR33048:SF47">
    <property type="entry name" value="INTEGRAL MEMBRANE PROTEIN-RELATED"/>
    <property type="match status" value="1"/>
</dbReference>
<evidence type="ECO:0000313" key="9">
    <source>
        <dbReference type="EMBL" id="CEI66540.1"/>
    </source>
</evidence>
<feature type="transmembrane region" description="Helical" evidence="7">
    <location>
        <begin position="304"/>
        <end position="321"/>
    </location>
</feature>
<dbReference type="Proteomes" id="UP000245910">
    <property type="component" value="Chromosome I"/>
</dbReference>
<dbReference type="EMBL" id="LN649229">
    <property type="protein sequence ID" value="CEI66540.1"/>
    <property type="molecule type" value="Genomic_DNA"/>
</dbReference>
<keyword evidence="4 7" id="KW-0472">Membrane</keyword>
<evidence type="ECO:0000313" key="10">
    <source>
        <dbReference type="Proteomes" id="UP000245910"/>
    </source>
</evidence>
<dbReference type="PANTHER" id="PTHR33048">
    <property type="entry name" value="PTH11-LIKE INTEGRAL MEMBRANE PROTEIN (AFU_ORTHOLOGUE AFUA_5G11245)"/>
    <property type="match status" value="1"/>
</dbReference>
<keyword evidence="3 7" id="KW-1133">Transmembrane helix</keyword>
<accession>A0A2L2TXD1</accession>
<feature type="transmembrane region" description="Helical" evidence="7">
    <location>
        <begin position="274"/>
        <end position="298"/>
    </location>
</feature>
<protein>
    <recommendedName>
        <fullName evidence="8">Rhodopsin domain-containing protein</fullName>
    </recommendedName>
</protein>
<feature type="compositionally biased region" description="Polar residues" evidence="6">
    <location>
        <begin position="352"/>
        <end position="364"/>
    </location>
</feature>
<dbReference type="AlphaFoldDB" id="A0A2L2TXD1"/>
<comment type="subcellular location">
    <subcellularLocation>
        <location evidence="1">Membrane</location>
        <topology evidence="1">Multi-pass membrane protein</topology>
    </subcellularLocation>
</comment>
<feature type="transmembrane region" description="Helical" evidence="7">
    <location>
        <begin position="163"/>
        <end position="182"/>
    </location>
</feature>
<dbReference type="InterPro" id="IPR049326">
    <property type="entry name" value="Rhodopsin_dom_fungi"/>
</dbReference>
<evidence type="ECO:0000256" key="2">
    <source>
        <dbReference type="ARBA" id="ARBA00022692"/>
    </source>
</evidence>
<evidence type="ECO:0000256" key="5">
    <source>
        <dbReference type="ARBA" id="ARBA00038359"/>
    </source>
</evidence>
<feature type="domain" description="Rhodopsin" evidence="8">
    <location>
        <begin position="91"/>
        <end position="316"/>
    </location>
</feature>
<feature type="region of interest" description="Disordered" evidence="6">
    <location>
        <begin position="340"/>
        <end position="367"/>
    </location>
</feature>
<dbReference type="GO" id="GO:0016020">
    <property type="term" value="C:membrane"/>
    <property type="evidence" value="ECO:0007669"/>
    <property type="project" value="UniProtKB-SubCell"/>
</dbReference>
<organism evidence="9 10">
    <name type="scientific">Fusarium venenatum</name>
    <dbReference type="NCBI Taxonomy" id="56646"/>
    <lineage>
        <taxon>Eukaryota</taxon>
        <taxon>Fungi</taxon>
        <taxon>Dikarya</taxon>
        <taxon>Ascomycota</taxon>
        <taxon>Pezizomycotina</taxon>
        <taxon>Sordariomycetes</taxon>
        <taxon>Hypocreomycetidae</taxon>
        <taxon>Hypocreales</taxon>
        <taxon>Nectriaceae</taxon>
        <taxon>Fusarium</taxon>
    </lineage>
</organism>
<evidence type="ECO:0000256" key="3">
    <source>
        <dbReference type="ARBA" id="ARBA00022989"/>
    </source>
</evidence>
<evidence type="ECO:0000256" key="7">
    <source>
        <dbReference type="SAM" id="Phobius"/>
    </source>
</evidence>
<feature type="transmembrane region" description="Helical" evidence="7">
    <location>
        <begin position="194"/>
        <end position="212"/>
    </location>
</feature>
<feature type="transmembrane region" description="Helical" evidence="7">
    <location>
        <begin position="75"/>
        <end position="100"/>
    </location>
</feature>
<evidence type="ECO:0000259" key="8">
    <source>
        <dbReference type="Pfam" id="PF20684"/>
    </source>
</evidence>
<proteinExistence type="inferred from homology"/>
<keyword evidence="2 7" id="KW-0812">Transmembrane</keyword>
<dbReference type="STRING" id="56646.A0A2L2TXD1"/>
<dbReference type="InterPro" id="IPR052337">
    <property type="entry name" value="SAT4-like"/>
</dbReference>
<reference evidence="10" key="1">
    <citation type="submission" date="2014-10" db="EMBL/GenBank/DDBJ databases">
        <authorList>
            <person name="King R."/>
        </authorList>
    </citation>
    <scope>NUCLEOTIDE SEQUENCE [LARGE SCALE GENOMIC DNA]</scope>
    <source>
        <strain evidence="10">A3/5</strain>
    </source>
</reference>
<feature type="transmembrane region" description="Helical" evidence="7">
    <location>
        <begin position="240"/>
        <end position="262"/>
    </location>
</feature>
<keyword evidence="10" id="KW-1185">Reference proteome</keyword>
<comment type="similarity">
    <text evidence="5">Belongs to the SAT4 family.</text>
</comment>
<evidence type="ECO:0000256" key="6">
    <source>
        <dbReference type="SAM" id="MobiDB-lite"/>
    </source>
</evidence>